<feature type="domain" description="TadE-like" evidence="2">
    <location>
        <begin position="18"/>
        <end position="59"/>
    </location>
</feature>
<dbReference type="OrthoDB" id="7907064at2"/>
<keyword evidence="1" id="KW-1133">Transmembrane helix</keyword>
<evidence type="ECO:0000313" key="4">
    <source>
        <dbReference type="Proteomes" id="UP000198599"/>
    </source>
</evidence>
<accession>A0A1I4Z9D8</accession>
<sequence length="178" mass="19956">MRLSVKNILRHFRRCEDGTASLEFVLVAPVFISLLIMSIELGFVTVRNTMLERGMDIAVREIRLGTGSAPQHDAIKQIICDNTVVINDCMGNLRLEMRSTDIRAFNALDPEADCNDNAEPAKPLRKFEAGDENELMLLRACLKYNPLFPEEVLGSALRKDDSGQVEMIAMTAFVQEPK</sequence>
<evidence type="ECO:0000313" key="3">
    <source>
        <dbReference type="EMBL" id="SFN46912.1"/>
    </source>
</evidence>
<evidence type="ECO:0000259" key="2">
    <source>
        <dbReference type="Pfam" id="PF07811"/>
    </source>
</evidence>
<dbReference type="Pfam" id="PF07811">
    <property type="entry name" value="TadE"/>
    <property type="match status" value="1"/>
</dbReference>
<dbReference type="InterPro" id="IPR012495">
    <property type="entry name" value="TadE-like_dom"/>
</dbReference>
<dbReference type="EMBL" id="FOVP01000003">
    <property type="protein sequence ID" value="SFN46912.1"/>
    <property type="molecule type" value="Genomic_DNA"/>
</dbReference>
<reference evidence="4" key="1">
    <citation type="submission" date="2016-10" db="EMBL/GenBank/DDBJ databases">
        <authorList>
            <person name="Varghese N."/>
            <person name="Submissions S."/>
        </authorList>
    </citation>
    <scope>NUCLEOTIDE SEQUENCE [LARGE SCALE GENOMIC DNA]</scope>
    <source>
        <strain evidence="4">DSM 28463</strain>
    </source>
</reference>
<proteinExistence type="predicted"/>
<feature type="transmembrane region" description="Helical" evidence="1">
    <location>
        <begin position="21"/>
        <end position="43"/>
    </location>
</feature>
<dbReference type="Proteomes" id="UP000198599">
    <property type="component" value="Unassembled WGS sequence"/>
</dbReference>
<dbReference type="STRING" id="1005928.SAMN04487859_10343"/>
<organism evidence="3 4">
    <name type="scientific">Roseovarius lutimaris</name>
    <dbReference type="NCBI Taxonomy" id="1005928"/>
    <lineage>
        <taxon>Bacteria</taxon>
        <taxon>Pseudomonadati</taxon>
        <taxon>Pseudomonadota</taxon>
        <taxon>Alphaproteobacteria</taxon>
        <taxon>Rhodobacterales</taxon>
        <taxon>Roseobacteraceae</taxon>
        <taxon>Roseovarius</taxon>
    </lineage>
</organism>
<name>A0A1I4Z9D8_9RHOB</name>
<keyword evidence="4" id="KW-1185">Reference proteome</keyword>
<evidence type="ECO:0000256" key="1">
    <source>
        <dbReference type="SAM" id="Phobius"/>
    </source>
</evidence>
<protein>
    <submittedName>
        <fullName evidence="3">TadE-like protein</fullName>
    </submittedName>
</protein>
<keyword evidence="1" id="KW-0472">Membrane</keyword>
<gene>
    <name evidence="3" type="ORF">SAMN04487859_10343</name>
</gene>
<keyword evidence="1" id="KW-0812">Transmembrane</keyword>
<dbReference type="AlphaFoldDB" id="A0A1I4Z9D8"/>
<dbReference type="RefSeq" id="WP_092834244.1">
    <property type="nucleotide sequence ID" value="NZ_FOVP01000003.1"/>
</dbReference>